<organism evidence="9 10">
    <name type="scientific">Botryobasidium botryosum (strain FD-172 SS1)</name>
    <dbReference type="NCBI Taxonomy" id="930990"/>
    <lineage>
        <taxon>Eukaryota</taxon>
        <taxon>Fungi</taxon>
        <taxon>Dikarya</taxon>
        <taxon>Basidiomycota</taxon>
        <taxon>Agaricomycotina</taxon>
        <taxon>Agaricomycetes</taxon>
        <taxon>Cantharellales</taxon>
        <taxon>Botryobasidiaceae</taxon>
        <taxon>Botryobasidium</taxon>
    </lineage>
</organism>
<dbReference type="EMBL" id="KL198016">
    <property type="protein sequence ID" value="KDQ21702.1"/>
    <property type="molecule type" value="Genomic_DNA"/>
</dbReference>
<proteinExistence type="inferred from homology"/>
<keyword evidence="6" id="KW-0539">Nucleus</keyword>
<name>A0A067NC43_BOTB1</name>
<dbReference type="SUPFAM" id="SSF140383">
    <property type="entry name" value="BSD domain-like"/>
    <property type="match status" value="2"/>
</dbReference>
<dbReference type="AlphaFoldDB" id="A0A067NC43"/>
<reference evidence="10" key="1">
    <citation type="journal article" date="2014" name="Proc. Natl. Acad. Sci. U.S.A.">
        <title>Extensive sampling of basidiomycete genomes demonstrates inadequacy of the white-rot/brown-rot paradigm for wood decay fungi.</title>
        <authorList>
            <person name="Riley R."/>
            <person name="Salamov A.A."/>
            <person name="Brown D.W."/>
            <person name="Nagy L.G."/>
            <person name="Floudas D."/>
            <person name="Held B.W."/>
            <person name="Levasseur A."/>
            <person name="Lombard V."/>
            <person name="Morin E."/>
            <person name="Otillar R."/>
            <person name="Lindquist E.A."/>
            <person name="Sun H."/>
            <person name="LaButti K.M."/>
            <person name="Schmutz J."/>
            <person name="Jabbour D."/>
            <person name="Luo H."/>
            <person name="Baker S.E."/>
            <person name="Pisabarro A.G."/>
            <person name="Walton J.D."/>
            <person name="Blanchette R.A."/>
            <person name="Henrissat B."/>
            <person name="Martin F."/>
            <person name="Cullen D."/>
            <person name="Hibbett D.S."/>
            <person name="Grigoriev I.V."/>
        </authorList>
    </citation>
    <scope>NUCLEOTIDE SEQUENCE [LARGE SCALE GENOMIC DNA]</scope>
    <source>
        <strain evidence="10">FD-172 SS1</strain>
    </source>
</reference>
<comment type="subcellular location">
    <subcellularLocation>
        <location evidence="1">Nucleus</location>
    </subcellularLocation>
</comment>
<evidence type="ECO:0000259" key="8">
    <source>
        <dbReference type="PROSITE" id="PS50858"/>
    </source>
</evidence>
<dbReference type="GO" id="GO:0006289">
    <property type="term" value="P:nucleotide-excision repair"/>
    <property type="evidence" value="ECO:0007669"/>
    <property type="project" value="InterPro"/>
</dbReference>
<dbReference type="SMART" id="SM00751">
    <property type="entry name" value="BSD"/>
    <property type="match status" value="1"/>
</dbReference>
<dbReference type="InterPro" id="IPR013876">
    <property type="entry name" value="TFIIH_BTF_p62_N"/>
</dbReference>
<dbReference type="GO" id="GO:0000439">
    <property type="term" value="C:transcription factor TFIIH core complex"/>
    <property type="evidence" value="ECO:0007669"/>
    <property type="project" value="InterPro"/>
</dbReference>
<gene>
    <name evidence="9" type="ORF">BOTBODRAFT_211251</name>
</gene>
<dbReference type="PANTHER" id="PTHR12856">
    <property type="entry name" value="TRANSCRIPTION INITIATION FACTOR IIH-RELATED"/>
    <property type="match status" value="1"/>
</dbReference>
<dbReference type="Pfam" id="PF08567">
    <property type="entry name" value="PH_TFIIH"/>
    <property type="match status" value="1"/>
</dbReference>
<dbReference type="InterPro" id="IPR011993">
    <property type="entry name" value="PH-like_dom_sf"/>
</dbReference>
<keyword evidence="5" id="KW-0804">Transcription</keyword>
<keyword evidence="3" id="KW-0677">Repeat</keyword>
<evidence type="ECO:0000256" key="2">
    <source>
        <dbReference type="ARBA" id="ARBA00009448"/>
    </source>
</evidence>
<dbReference type="PROSITE" id="PS50858">
    <property type="entry name" value="BSD"/>
    <property type="match status" value="1"/>
</dbReference>
<dbReference type="InParanoid" id="A0A067NC43"/>
<dbReference type="Proteomes" id="UP000027195">
    <property type="component" value="Unassembled WGS sequence"/>
</dbReference>
<dbReference type="STRING" id="930990.A0A067NC43"/>
<dbReference type="Pfam" id="PF03909">
    <property type="entry name" value="BSD"/>
    <property type="match status" value="1"/>
</dbReference>
<feature type="compositionally biased region" description="Pro residues" evidence="7">
    <location>
        <begin position="101"/>
        <end position="119"/>
    </location>
</feature>
<evidence type="ECO:0000256" key="4">
    <source>
        <dbReference type="ARBA" id="ARBA00023015"/>
    </source>
</evidence>
<sequence length="566" mass="62596">MPAQARAVLNKTAGVLLATQQALLWTPDGHQRPALNIPCTKLTGLRCSKEGASKAKLKLLLSDNPDGYTFAFASPPPTAEADLATFKVAITEMISNNAAPPVAPPTPSLPAPSPFPKGSPAPSYSRAGSATPGPPPSSEFEVRKRVLTKMPALAALHRELVIGGQITESEFWEGRQNILQAETAAGQQRRGKASEIVDLRPTTTERGDLVISLTPQMVTDIFEEFPIVERAYHENVPKPLKETEFWERYLRSKLFNRHRASARTEIIKDDSIFDKYLEKEDDEIEPLKPRSDKVQLILDLAATEEDHEDTGNAKDVTMQAGKRRGVLPLIRRFNEHSEKLLDSALGPQAKRRRTEGESSNYAEEMDLEDLHDPEGTMGITLEMQDRQRYFEGRSAGSAVDSASQEQIGDLNAVVREMKGGLMDWRADLGGLRLEKKAGEEAFSKMSANVSARFDTRLRRQDIPEHLSLQMSTCQTAANEFLRQFWSAVYPSVEMQTNSVSTPAQRAAKAAKMAAYLGKTPERVMSLVQAAREEGIDAKTVESAFAPLLVSVEQALQTYRTRKMPGR</sequence>
<dbReference type="Gene3D" id="6.10.140.1200">
    <property type="match status" value="1"/>
</dbReference>
<evidence type="ECO:0000313" key="9">
    <source>
        <dbReference type="EMBL" id="KDQ21702.1"/>
    </source>
</evidence>
<dbReference type="InterPro" id="IPR035925">
    <property type="entry name" value="BSD_dom_sf"/>
</dbReference>
<evidence type="ECO:0000256" key="7">
    <source>
        <dbReference type="SAM" id="MobiDB-lite"/>
    </source>
</evidence>
<dbReference type="InterPro" id="IPR005607">
    <property type="entry name" value="BSD_dom"/>
</dbReference>
<protein>
    <recommendedName>
        <fullName evidence="8">BSD domain-containing protein</fullName>
    </recommendedName>
</protein>
<feature type="domain" description="BSD" evidence="8">
    <location>
        <begin position="205"/>
        <end position="257"/>
    </location>
</feature>
<dbReference type="Gene3D" id="2.30.29.30">
    <property type="entry name" value="Pleckstrin-homology domain (PH domain)/Phosphotyrosine-binding domain (PTB)"/>
    <property type="match status" value="1"/>
</dbReference>
<evidence type="ECO:0000256" key="3">
    <source>
        <dbReference type="ARBA" id="ARBA00022737"/>
    </source>
</evidence>
<dbReference type="InterPro" id="IPR027079">
    <property type="entry name" value="Tfb1/GTF2H1"/>
</dbReference>
<keyword evidence="4" id="KW-0805">Transcription regulation</keyword>
<evidence type="ECO:0000256" key="6">
    <source>
        <dbReference type="ARBA" id="ARBA00023242"/>
    </source>
</evidence>
<evidence type="ECO:0000256" key="5">
    <source>
        <dbReference type="ARBA" id="ARBA00023163"/>
    </source>
</evidence>
<accession>A0A067NC43</accession>
<dbReference type="FunCoup" id="A0A067NC43">
    <property type="interactions" value="565"/>
</dbReference>
<feature type="region of interest" description="Disordered" evidence="7">
    <location>
        <begin position="98"/>
        <end position="139"/>
    </location>
</feature>
<dbReference type="OrthoDB" id="360521at2759"/>
<evidence type="ECO:0000256" key="1">
    <source>
        <dbReference type="ARBA" id="ARBA00004123"/>
    </source>
</evidence>
<dbReference type="HOGENOM" id="CLU_017639_3_0_1"/>
<evidence type="ECO:0000313" key="10">
    <source>
        <dbReference type="Proteomes" id="UP000027195"/>
    </source>
</evidence>
<dbReference type="SUPFAM" id="SSF50729">
    <property type="entry name" value="PH domain-like"/>
    <property type="match status" value="1"/>
</dbReference>
<dbReference type="CDD" id="cd13229">
    <property type="entry name" value="PH_TFIIH"/>
    <property type="match status" value="1"/>
</dbReference>
<comment type="similarity">
    <text evidence="2">Belongs to the TFB1 family.</text>
</comment>
<dbReference type="GO" id="GO:0006351">
    <property type="term" value="P:DNA-templated transcription"/>
    <property type="evidence" value="ECO:0007669"/>
    <property type="project" value="InterPro"/>
</dbReference>
<keyword evidence="10" id="KW-1185">Reference proteome</keyword>